<evidence type="ECO:0000313" key="2">
    <source>
        <dbReference type="Proteomes" id="UP001516400"/>
    </source>
</evidence>
<gene>
    <name evidence="1" type="ORF">HHI36_016807</name>
</gene>
<dbReference type="EMBL" id="JABFTP020000124">
    <property type="protein sequence ID" value="KAL3279299.1"/>
    <property type="molecule type" value="Genomic_DNA"/>
</dbReference>
<sequence>MATNRATGIVRFEDADDYSLALKEYRKKLKITILDENKEVWYKVLEEVNEDKWDLGYQIGTKPLGRTPYRMPNYKIGRMINALFPVDCKTRE</sequence>
<dbReference type="AlphaFoldDB" id="A0ABD2NL87"/>
<proteinExistence type="predicted"/>
<protein>
    <submittedName>
        <fullName evidence="1">Uncharacterized protein</fullName>
    </submittedName>
</protein>
<evidence type="ECO:0000313" key="1">
    <source>
        <dbReference type="EMBL" id="KAL3279299.1"/>
    </source>
</evidence>
<organism evidence="1 2">
    <name type="scientific">Cryptolaemus montrouzieri</name>
    <dbReference type="NCBI Taxonomy" id="559131"/>
    <lineage>
        <taxon>Eukaryota</taxon>
        <taxon>Metazoa</taxon>
        <taxon>Ecdysozoa</taxon>
        <taxon>Arthropoda</taxon>
        <taxon>Hexapoda</taxon>
        <taxon>Insecta</taxon>
        <taxon>Pterygota</taxon>
        <taxon>Neoptera</taxon>
        <taxon>Endopterygota</taxon>
        <taxon>Coleoptera</taxon>
        <taxon>Polyphaga</taxon>
        <taxon>Cucujiformia</taxon>
        <taxon>Coccinelloidea</taxon>
        <taxon>Coccinellidae</taxon>
        <taxon>Scymninae</taxon>
        <taxon>Scymnini</taxon>
        <taxon>Cryptolaemus</taxon>
    </lineage>
</organism>
<dbReference type="Proteomes" id="UP001516400">
    <property type="component" value="Unassembled WGS sequence"/>
</dbReference>
<reference evidence="1 2" key="1">
    <citation type="journal article" date="2021" name="BMC Biol.">
        <title>Horizontally acquired antibacterial genes associated with adaptive radiation of ladybird beetles.</title>
        <authorList>
            <person name="Li H.S."/>
            <person name="Tang X.F."/>
            <person name="Huang Y.H."/>
            <person name="Xu Z.Y."/>
            <person name="Chen M.L."/>
            <person name="Du X.Y."/>
            <person name="Qiu B.Y."/>
            <person name="Chen P.T."/>
            <person name="Zhang W."/>
            <person name="Slipinski A."/>
            <person name="Escalona H.E."/>
            <person name="Waterhouse R.M."/>
            <person name="Zwick A."/>
            <person name="Pang H."/>
        </authorList>
    </citation>
    <scope>NUCLEOTIDE SEQUENCE [LARGE SCALE GENOMIC DNA]</scope>
    <source>
        <strain evidence="1">SYSU2018</strain>
    </source>
</reference>
<comment type="caution">
    <text evidence="1">The sequence shown here is derived from an EMBL/GenBank/DDBJ whole genome shotgun (WGS) entry which is preliminary data.</text>
</comment>
<name>A0ABD2NL87_9CUCU</name>
<keyword evidence="2" id="KW-1185">Reference proteome</keyword>
<accession>A0ABD2NL87</accession>